<gene>
    <name evidence="1" type="ORF">GH754_11255</name>
</gene>
<proteinExistence type="predicted"/>
<dbReference type="EMBL" id="WJNH01000007">
    <property type="protein sequence ID" value="MRG86885.1"/>
    <property type="molecule type" value="Genomic_DNA"/>
</dbReference>
<evidence type="ECO:0000313" key="1">
    <source>
        <dbReference type="EMBL" id="MRG86885.1"/>
    </source>
</evidence>
<reference evidence="1 2" key="1">
    <citation type="submission" date="2019-11" db="EMBL/GenBank/DDBJ databases">
        <authorList>
            <person name="Li J."/>
        </authorList>
    </citation>
    <scope>NUCLEOTIDE SEQUENCE [LARGE SCALE GENOMIC DNA]</scope>
    <source>
        <strain evidence="1 2">J4</strain>
    </source>
</reference>
<protein>
    <submittedName>
        <fullName evidence="1">Sporulation histidine kinase inhibitor Sda</fullName>
    </submittedName>
</protein>
<accession>A0A6G1X7K3</accession>
<dbReference type="Pfam" id="PF08970">
    <property type="entry name" value="Sda"/>
    <property type="match status" value="1"/>
</dbReference>
<dbReference type="Proteomes" id="UP000480185">
    <property type="component" value="Unassembled WGS sequence"/>
</dbReference>
<evidence type="ECO:0000313" key="2">
    <source>
        <dbReference type="Proteomes" id="UP000480185"/>
    </source>
</evidence>
<dbReference type="InterPro" id="IPR015064">
    <property type="entry name" value="Sda"/>
</dbReference>
<sequence>MYYLTNDLLIEVYQKAILLECEEDFIKLLEDEISKRGIRLEDWLKDRD</sequence>
<dbReference type="InterPro" id="IPR036916">
    <property type="entry name" value="Sda_sf"/>
</dbReference>
<dbReference type="SUPFAM" id="SSF100985">
    <property type="entry name" value="Sporulation inhibitor Sda"/>
    <property type="match status" value="1"/>
</dbReference>
<name>A0A6G1X7K3_9BACI</name>
<dbReference type="RefSeq" id="WP_323741981.1">
    <property type="nucleotide sequence ID" value="NZ_WJNH01000007.1"/>
</dbReference>
<keyword evidence="2" id="KW-1185">Reference proteome</keyword>
<comment type="caution">
    <text evidence="1">The sequence shown here is derived from an EMBL/GenBank/DDBJ whole genome shotgun (WGS) entry which is preliminary data.</text>
</comment>
<dbReference type="Gene3D" id="1.10.287.1100">
    <property type="entry name" value="Sporulation inhibitor A"/>
    <property type="match status" value="1"/>
</dbReference>
<dbReference type="AlphaFoldDB" id="A0A6G1X7K3"/>
<organism evidence="1 2">
    <name type="scientific">Salinibacillus xinjiangensis</name>
    <dbReference type="NCBI Taxonomy" id="1229268"/>
    <lineage>
        <taxon>Bacteria</taxon>
        <taxon>Bacillati</taxon>
        <taxon>Bacillota</taxon>
        <taxon>Bacilli</taxon>
        <taxon>Bacillales</taxon>
        <taxon>Bacillaceae</taxon>
        <taxon>Salinibacillus</taxon>
    </lineage>
</organism>